<protein>
    <submittedName>
        <fullName evidence="3">Carbon-nitrogen hydrolase family protein</fullName>
    </submittedName>
</protein>
<keyword evidence="1 3" id="KW-0378">Hydrolase</keyword>
<dbReference type="RefSeq" id="WP_269332119.1">
    <property type="nucleotide sequence ID" value="NZ_JAMZFT010000002.1"/>
</dbReference>
<reference evidence="3" key="1">
    <citation type="submission" date="2022-06" db="EMBL/GenBank/DDBJ databases">
        <title>Isolation and Genomics of Futiania mangrovii gen. nov., sp. nov., a Rare and Metabolically-versatile member in the Class Alphaproteobacteria.</title>
        <authorList>
            <person name="Liu L."/>
            <person name="Huang W.-C."/>
            <person name="Pan J."/>
            <person name="Li J."/>
            <person name="Huang Y."/>
            <person name="Du H."/>
            <person name="Liu Y."/>
            <person name="Li M."/>
        </authorList>
    </citation>
    <scope>NUCLEOTIDE SEQUENCE</scope>
    <source>
        <strain evidence="3">FT118</strain>
    </source>
</reference>
<sequence>MSGTVRAACLQMTSGDDLDANIAEAADLARRAVDQGATFLTLPENAGFLESRPERLAGLLKPEDGTPMFAAMSALARQHGVAVLVGSTGVKLADDARAANRSVLFGPDGVRLATYDKIHMFDVDLPDGESYRESARYRPGDRAVVADLGWGRLGLSICYDLRFAYLYRMLAHAGAQVLTVPSAFTVPTGEAHWHVLLRARAIETGCFVIAPAQTGTHPNGRRTYGHSLIVAPWGEVLADAGTEPGVIVADLDLARVAEARARVPALTHDRKIAAPKA</sequence>
<organism evidence="3 4">
    <name type="scientific">Futiania mangrovi</name>
    <dbReference type="NCBI Taxonomy" id="2959716"/>
    <lineage>
        <taxon>Bacteria</taxon>
        <taxon>Pseudomonadati</taxon>
        <taxon>Pseudomonadota</taxon>
        <taxon>Alphaproteobacteria</taxon>
        <taxon>Futianiales</taxon>
        <taxon>Futianiaceae</taxon>
        <taxon>Futiania</taxon>
    </lineage>
</organism>
<dbReference type="InterPro" id="IPR003010">
    <property type="entry name" value="C-N_Hydrolase"/>
</dbReference>
<dbReference type="InterPro" id="IPR045254">
    <property type="entry name" value="Nit1/2_C-N_Hydrolase"/>
</dbReference>
<evidence type="ECO:0000313" key="3">
    <source>
        <dbReference type="EMBL" id="MCP1336151.1"/>
    </source>
</evidence>
<dbReference type="AlphaFoldDB" id="A0A9J6PHV3"/>
<dbReference type="PANTHER" id="PTHR23088">
    <property type="entry name" value="NITRILASE-RELATED"/>
    <property type="match status" value="1"/>
</dbReference>
<feature type="domain" description="CN hydrolase" evidence="2">
    <location>
        <begin position="5"/>
        <end position="253"/>
    </location>
</feature>
<evidence type="ECO:0000256" key="1">
    <source>
        <dbReference type="ARBA" id="ARBA00022801"/>
    </source>
</evidence>
<dbReference type="PROSITE" id="PS50263">
    <property type="entry name" value="CN_HYDROLASE"/>
    <property type="match status" value="1"/>
</dbReference>
<dbReference type="EMBL" id="JAMZFT010000002">
    <property type="protein sequence ID" value="MCP1336151.1"/>
    <property type="molecule type" value="Genomic_DNA"/>
</dbReference>
<keyword evidence="4" id="KW-1185">Reference proteome</keyword>
<dbReference type="Proteomes" id="UP001055804">
    <property type="component" value="Unassembled WGS sequence"/>
</dbReference>
<dbReference type="InterPro" id="IPR036526">
    <property type="entry name" value="C-N_Hydrolase_sf"/>
</dbReference>
<evidence type="ECO:0000259" key="2">
    <source>
        <dbReference type="PROSITE" id="PS50263"/>
    </source>
</evidence>
<dbReference type="Gene3D" id="3.60.110.10">
    <property type="entry name" value="Carbon-nitrogen hydrolase"/>
    <property type="match status" value="1"/>
</dbReference>
<comment type="caution">
    <text evidence="3">The sequence shown here is derived from an EMBL/GenBank/DDBJ whole genome shotgun (WGS) entry which is preliminary data.</text>
</comment>
<proteinExistence type="predicted"/>
<name>A0A9J6PHV3_9PROT</name>
<dbReference type="GO" id="GO:0016811">
    <property type="term" value="F:hydrolase activity, acting on carbon-nitrogen (but not peptide) bonds, in linear amides"/>
    <property type="evidence" value="ECO:0007669"/>
    <property type="project" value="InterPro"/>
</dbReference>
<dbReference type="Pfam" id="PF00795">
    <property type="entry name" value="CN_hydrolase"/>
    <property type="match status" value="1"/>
</dbReference>
<gene>
    <name evidence="3" type="ORF">NJQ99_07020</name>
</gene>
<dbReference type="PANTHER" id="PTHR23088:SF27">
    <property type="entry name" value="DEAMINATED GLUTATHIONE AMIDASE"/>
    <property type="match status" value="1"/>
</dbReference>
<dbReference type="SUPFAM" id="SSF56317">
    <property type="entry name" value="Carbon-nitrogen hydrolase"/>
    <property type="match status" value="1"/>
</dbReference>
<evidence type="ECO:0000313" key="4">
    <source>
        <dbReference type="Proteomes" id="UP001055804"/>
    </source>
</evidence>
<accession>A0A9J6PHV3</accession>
<dbReference type="CDD" id="cd07572">
    <property type="entry name" value="nit"/>
    <property type="match status" value="1"/>
</dbReference>